<feature type="transmembrane region" description="Helical" evidence="9">
    <location>
        <begin position="27"/>
        <end position="47"/>
    </location>
</feature>
<dbReference type="EMBL" id="QZJZ01000086">
    <property type="protein sequence ID" value="RJP57087.1"/>
    <property type="molecule type" value="Genomic_DNA"/>
</dbReference>
<protein>
    <recommendedName>
        <fullName evidence="8">Outer membrane protein assembly factor BamA</fullName>
    </recommendedName>
</protein>
<organism evidence="11 12">
    <name type="scientific">Candidatus Auribacter fodinae</name>
    <dbReference type="NCBI Taxonomy" id="2093366"/>
    <lineage>
        <taxon>Bacteria</taxon>
        <taxon>Pseudomonadati</taxon>
        <taxon>Candidatus Auribacterota</taxon>
        <taxon>Candidatus Auribacteria</taxon>
        <taxon>Candidatus Auribacterales</taxon>
        <taxon>Candidatus Auribacteraceae</taxon>
        <taxon>Candidatus Auribacter</taxon>
    </lineage>
</organism>
<dbReference type="Pfam" id="PF01103">
    <property type="entry name" value="Omp85"/>
    <property type="match status" value="1"/>
</dbReference>
<feature type="domain" description="POTRA" evidence="10">
    <location>
        <begin position="381"/>
        <end position="455"/>
    </location>
</feature>
<dbReference type="GO" id="GO:0071709">
    <property type="term" value="P:membrane assembly"/>
    <property type="evidence" value="ECO:0007669"/>
    <property type="project" value="InterPro"/>
</dbReference>
<evidence type="ECO:0000256" key="3">
    <source>
        <dbReference type="ARBA" id="ARBA00022692"/>
    </source>
</evidence>
<feature type="domain" description="POTRA" evidence="10">
    <location>
        <begin position="300"/>
        <end position="378"/>
    </location>
</feature>
<keyword evidence="7" id="KW-0998">Cell outer membrane</keyword>
<keyword evidence="9" id="KW-1133">Transmembrane helix</keyword>
<dbReference type="InterPro" id="IPR023707">
    <property type="entry name" value="OM_assembly_BamA"/>
</dbReference>
<evidence type="ECO:0000256" key="8">
    <source>
        <dbReference type="NCBIfam" id="TIGR03303"/>
    </source>
</evidence>
<keyword evidence="2" id="KW-1134">Transmembrane beta strand</keyword>
<dbReference type="InterPro" id="IPR000184">
    <property type="entry name" value="Bac_surfAg_D15"/>
</dbReference>
<feature type="domain" description="POTRA" evidence="10">
    <location>
        <begin position="207"/>
        <end position="297"/>
    </location>
</feature>
<dbReference type="PROSITE" id="PS51779">
    <property type="entry name" value="POTRA"/>
    <property type="match status" value="4"/>
</dbReference>
<evidence type="ECO:0000313" key="12">
    <source>
        <dbReference type="Proteomes" id="UP000266426"/>
    </source>
</evidence>
<dbReference type="PIRSF" id="PIRSF006076">
    <property type="entry name" value="OM_assembly_OMP85"/>
    <property type="match status" value="1"/>
</dbReference>
<dbReference type="Proteomes" id="UP000266426">
    <property type="component" value="Unassembled WGS sequence"/>
</dbReference>
<keyword evidence="5" id="KW-0677">Repeat</keyword>
<keyword evidence="6 9" id="KW-0472">Membrane</keyword>
<keyword evidence="3 9" id="KW-0812">Transmembrane</keyword>
<name>A0A3A4R2Q5_9BACT</name>
<dbReference type="NCBIfam" id="TIGR03303">
    <property type="entry name" value="OM_YaeT"/>
    <property type="match status" value="1"/>
</dbReference>
<accession>A0A3A4R2Q5</accession>
<evidence type="ECO:0000256" key="9">
    <source>
        <dbReference type="SAM" id="Phobius"/>
    </source>
</evidence>
<evidence type="ECO:0000256" key="1">
    <source>
        <dbReference type="ARBA" id="ARBA00004370"/>
    </source>
</evidence>
<comment type="caution">
    <text evidence="11">The sequence shown here is derived from an EMBL/GenBank/DDBJ whole genome shotgun (WGS) entry which is preliminary data.</text>
</comment>
<keyword evidence="4" id="KW-0732">Signal</keyword>
<sequence length="791" mass="89347">MMTNTFSVRSKILILNNGLFKMKNRSILHTSFIITIMIFIGMMASSLQSQGLEDIIYEIQVNGLKSLSREYVISKIRSREGSYFYPSVIKEDIKLLYNTGQFSMINFETKKTARGIVLVIDVTEKPVLSSIVFEGNSKLKDSALRKLMKSSAGSPADEAKIKQDILAITNKYIEKGFPNITVDYKLEVVSAKNEASLRIIIDEGQRLKIGKIKFEGNTAFKDKELLRLMKTKKDTLWPFNVIFKTGILDEEAFAEDIERIENYYHYKGYLDAKITDIKRDTPAKKKKMVIVITVVEGPTYNVGAIDIAGNSTFPTRSINELIASQPSTLYSPEKLGNDVNSIQNYYADRGYIEARVNTKVTYDSQTQTMNLAYRINESTIFYVNKVNIRGNYKTKDKVIRRELLVYPGEIFDGSKLRTSQKRLENTGFFEKVTVLMDDVEGQKDRKDVVMDIQEKKTGSISFGAGFSSIDSLVGFTELSQSNFDLFNFRNFQGAGQKFRIRLEAGTERQNFLISFTEPYFLDKQLMFGTDLYVDRSEYLSDDYDEDRVGVAFRLGKSLANFLRGEVSLALENIDVKVDDEASPELLAEDAEYNQASVSFRLTHDTRDQILFPTRGAQTLAILKLSGGDAQYSRFDLRTTHYFTPFSRYPNHIIKLRHGFGVAGELGGDDVPIFDRMFLGGPNTVRGFEFREIGPQDVNDEPLGGKVATWGSIEYLYPIIDRIQGAFFLDGGNVHESLSDVGEDINVGAGLGARLNLPIGPIRIDYGFPIVTDDYTDDDAEPRFHFGMGTSF</sequence>
<proteinExistence type="predicted"/>
<evidence type="ECO:0000256" key="6">
    <source>
        <dbReference type="ARBA" id="ARBA00023136"/>
    </source>
</evidence>
<evidence type="ECO:0000256" key="2">
    <source>
        <dbReference type="ARBA" id="ARBA00022452"/>
    </source>
</evidence>
<feature type="domain" description="POTRA" evidence="10">
    <location>
        <begin position="126"/>
        <end position="204"/>
    </location>
</feature>
<dbReference type="InterPro" id="IPR034746">
    <property type="entry name" value="POTRA"/>
</dbReference>
<comment type="subcellular location">
    <subcellularLocation>
        <location evidence="1">Membrane</location>
    </subcellularLocation>
</comment>
<dbReference type="PANTHER" id="PTHR12815">
    <property type="entry name" value="SORTING AND ASSEMBLY MACHINERY SAMM50 PROTEIN FAMILY MEMBER"/>
    <property type="match status" value="1"/>
</dbReference>
<dbReference type="AlphaFoldDB" id="A0A3A4R2Q5"/>
<dbReference type="Gene3D" id="2.40.160.50">
    <property type="entry name" value="membrane protein fhac: a member of the omp85/tpsb transporter family"/>
    <property type="match status" value="1"/>
</dbReference>
<dbReference type="Pfam" id="PF07244">
    <property type="entry name" value="POTRA"/>
    <property type="match status" value="5"/>
</dbReference>
<dbReference type="InterPro" id="IPR010827">
    <property type="entry name" value="BamA/TamA_POTRA"/>
</dbReference>
<dbReference type="InterPro" id="IPR039910">
    <property type="entry name" value="D15-like"/>
</dbReference>
<dbReference type="Gene3D" id="3.10.20.310">
    <property type="entry name" value="membrane protein fhac"/>
    <property type="match status" value="5"/>
</dbReference>
<reference evidence="11 12" key="1">
    <citation type="journal article" date="2017" name="ISME J.">
        <title>Energy and carbon metabolisms in a deep terrestrial subsurface fluid microbial community.</title>
        <authorList>
            <person name="Momper L."/>
            <person name="Jungbluth S.P."/>
            <person name="Lee M.D."/>
            <person name="Amend J.P."/>
        </authorList>
    </citation>
    <scope>NUCLEOTIDE SEQUENCE [LARGE SCALE GENOMIC DNA]</scope>
    <source>
        <strain evidence="11">SURF_26</strain>
    </source>
</reference>
<evidence type="ECO:0000256" key="7">
    <source>
        <dbReference type="ARBA" id="ARBA00023237"/>
    </source>
</evidence>
<evidence type="ECO:0000256" key="4">
    <source>
        <dbReference type="ARBA" id="ARBA00022729"/>
    </source>
</evidence>
<dbReference type="PANTHER" id="PTHR12815:SF47">
    <property type="entry name" value="TRANSLOCATION AND ASSEMBLY MODULE SUBUNIT TAMA"/>
    <property type="match status" value="1"/>
</dbReference>
<evidence type="ECO:0000256" key="5">
    <source>
        <dbReference type="ARBA" id="ARBA00022737"/>
    </source>
</evidence>
<gene>
    <name evidence="11" type="primary">bamA</name>
    <name evidence="11" type="ORF">C4541_10950</name>
</gene>
<evidence type="ECO:0000259" key="10">
    <source>
        <dbReference type="PROSITE" id="PS51779"/>
    </source>
</evidence>
<evidence type="ECO:0000313" key="11">
    <source>
        <dbReference type="EMBL" id="RJP57087.1"/>
    </source>
</evidence>
<dbReference type="GO" id="GO:0009279">
    <property type="term" value="C:cell outer membrane"/>
    <property type="evidence" value="ECO:0007669"/>
    <property type="project" value="UniProtKB-UniRule"/>
</dbReference>